<protein>
    <submittedName>
        <fullName evidence="1">Uncharacterized protein</fullName>
    </submittedName>
</protein>
<dbReference type="RefSeq" id="WP_028962807.1">
    <property type="nucleotide sequence ID" value="NZ_MDZD01000012.1"/>
</dbReference>
<reference evidence="1 2" key="1">
    <citation type="journal article" date="2014" name="BMC Genomics">
        <title>Comparison of environmental and isolate Sulfobacillus genomes reveals diverse carbon, sulfur, nitrogen, and hydrogen metabolisms.</title>
        <authorList>
            <person name="Justice N.B."/>
            <person name="Norman A."/>
            <person name="Brown C.T."/>
            <person name="Singh A."/>
            <person name="Thomas B.C."/>
            <person name="Banfield J.F."/>
        </authorList>
    </citation>
    <scope>NUCLEOTIDE SEQUENCE [LARGE SCALE GENOMIC DNA]</scope>
    <source>
        <strain evidence="1">AMDSBA5</strain>
    </source>
</reference>
<comment type="caution">
    <text evidence="1">The sequence shown here is derived from an EMBL/GenBank/DDBJ whole genome shotgun (WGS) entry which is preliminary data.</text>
</comment>
<dbReference type="EMBL" id="PXYX01000036">
    <property type="protein sequence ID" value="PSR25075.1"/>
    <property type="molecule type" value="Genomic_DNA"/>
</dbReference>
<evidence type="ECO:0000313" key="2">
    <source>
        <dbReference type="Proteomes" id="UP000242705"/>
    </source>
</evidence>
<organism evidence="1 2">
    <name type="scientific">Sulfobacillus thermosulfidooxidans</name>
    <dbReference type="NCBI Taxonomy" id="28034"/>
    <lineage>
        <taxon>Bacteria</taxon>
        <taxon>Bacillati</taxon>
        <taxon>Bacillota</taxon>
        <taxon>Clostridia</taxon>
        <taxon>Eubacteriales</taxon>
        <taxon>Clostridiales Family XVII. Incertae Sedis</taxon>
        <taxon>Sulfobacillus</taxon>
    </lineage>
</organism>
<name>A0A1R0IKE6_SULTH</name>
<gene>
    <name evidence="1" type="ORF">C7B47_13070</name>
</gene>
<proteinExistence type="predicted"/>
<sequence length="142" mass="16701">MQTIHDNKPALSTGTGSIFVDLIFWHPKDSNAAPLTTFLEQTRLGERSQTVQWLNKITVRLSMWNGYYWSDLPAEKWPEAQRDLQTFIAETMRHYQIPKAEYDTRAFSIGLAKKVRRQKVHLNQLPLQQPRRDNPVWWVIVP</sequence>
<accession>A0A1R0IKE6</accession>
<evidence type="ECO:0000313" key="1">
    <source>
        <dbReference type="EMBL" id="PSR25075.1"/>
    </source>
</evidence>
<dbReference type="AlphaFoldDB" id="A0A1R0IKE6"/>
<dbReference type="Proteomes" id="UP000242705">
    <property type="component" value="Unassembled WGS sequence"/>
</dbReference>